<dbReference type="InterPro" id="IPR010087">
    <property type="entry name" value="Flav_short"/>
</dbReference>
<evidence type="ECO:0000256" key="2">
    <source>
        <dbReference type="ARBA" id="ARBA00005267"/>
    </source>
</evidence>
<dbReference type="EMBL" id="DWZD01000029">
    <property type="protein sequence ID" value="HJA78791.1"/>
    <property type="molecule type" value="Genomic_DNA"/>
</dbReference>
<keyword evidence="7 8" id="KW-0249">Electron transport</keyword>
<dbReference type="NCBIfam" id="TIGR01753">
    <property type="entry name" value="flav_short"/>
    <property type="match status" value="1"/>
</dbReference>
<reference evidence="10" key="2">
    <citation type="submission" date="2021-04" db="EMBL/GenBank/DDBJ databases">
        <authorList>
            <person name="Gilroy R."/>
        </authorList>
    </citation>
    <scope>NUCLEOTIDE SEQUENCE</scope>
    <source>
        <strain evidence="10">5032</strain>
    </source>
</reference>
<dbReference type="GO" id="GO:0010181">
    <property type="term" value="F:FMN binding"/>
    <property type="evidence" value="ECO:0007669"/>
    <property type="project" value="UniProtKB-UniRule"/>
</dbReference>
<feature type="domain" description="Flavodoxin-like" evidence="9">
    <location>
        <begin position="4"/>
        <end position="145"/>
    </location>
</feature>
<dbReference type="InterPro" id="IPR008254">
    <property type="entry name" value="Flavodoxin/NO_synth"/>
</dbReference>
<dbReference type="PANTHER" id="PTHR42809">
    <property type="entry name" value="FLAVODOXIN 2"/>
    <property type="match status" value="1"/>
</dbReference>
<dbReference type="PANTHER" id="PTHR42809:SF1">
    <property type="entry name" value="FLAVODOXIN 1"/>
    <property type="match status" value="1"/>
</dbReference>
<sequence length="148" mass="15344">MSKVLVVYGSSTGNTESIAQKLRDILTAAGQDVDLRNAAEVSAPGLADGFDAVLLGCSAWGMDELELQDDFAPLFEEMGSMNLAGKKLAAFASGDSAYEHFCGAVPAIESKGRELGATIIADGLKVEGDASSAPEDIQSFAEAVLNKL</sequence>
<proteinExistence type="inferred from homology"/>
<dbReference type="InterPro" id="IPR029039">
    <property type="entry name" value="Flavoprotein-like_sf"/>
</dbReference>
<comment type="similarity">
    <text evidence="2 8">Belongs to the flavodoxin family.</text>
</comment>
<dbReference type="AlphaFoldDB" id="A0A9D2HL82"/>
<evidence type="ECO:0000313" key="11">
    <source>
        <dbReference type="Proteomes" id="UP000823821"/>
    </source>
</evidence>
<accession>A0A9D2HL82</accession>
<dbReference type="Proteomes" id="UP000823821">
    <property type="component" value="Unassembled WGS sequence"/>
</dbReference>
<keyword evidence="5 8" id="KW-0285">Flavoprotein</keyword>
<evidence type="ECO:0000259" key="9">
    <source>
        <dbReference type="PROSITE" id="PS50902"/>
    </source>
</evidence>
<evidence type="ECO:0000256" key="7">
    <source>
        <dbReference type="ARBA" id="ARBA00022982"/>
    </source>
</evidence>
<evidence type="ECO:0000313" key="10">
    <source>
        <dbReference type="EMBL" id="HJA78791.1"/>
    </source>
</evidence>
<evidence type="ECO:0000256" key="1">
    <source>
        <dbReference type="ARBA" id="ARBA00001917"/>
    </source>
</evidence>
<evidence type="ECO:0000256" key="8">
    <source>
        <dbReference type="RuleBase" id="RU367037"/>
    </source>
</evidence>
<keyword evidence="4 8" id="KW-0813">Transport</keyword>
<evidence type="ECO:0000256" key="6">
    <source>
        <dbReference type="ARBA" id="ARBA00022643"/>
    </source>
</evidence>
<dbReference type="PROSITE" id="PS00201">
    <property type="entry name" value="FLAVODOXIN"/>
    <property type="match status" value="1"/>
</dbReference>
<dbReference type="Pfam" id="PF00258">
    <property type="entry name" value="Flavodoxin_1"/>
    <property type="match status" value="1"/>
</dbReference>
<dbReference type="InterPro" id="IPR001226">
    <property type="entry name" value="Flavodoxin_CS"/>
</dbReference>
<dbReference type="GO" id="GO:0009055">
    <property type="term" value="F:electron transfer activity"/>
    <property type="evidence" value="ECO:0007669"/>
    <property type="project" value="UniProtKB-UniRule"/>
</dbReference>
<comment type="cofactor">
    <cofactor evidence="1 8">
        <name>FMN</name>
        <dbReference type="ChEBI" id="CHEBI:58210"/>
    </cofactor>
</comment>
<evidence type="ECO:0000256" key="5">
    <source>
        <dbReference type="ARBA" id="ARBA00022630"/>
    </source>
</evidence>
<dbReference type="SUPFAM" id="SSF52218">
    <property type="entry name" value="Flavoproteins"/>
    <property type="match status" value="1"/>
</dbReference>
<evidence type="ECO:0000256" key="4">
    <source>
        <dbReference type="ARBA" id="ARBA00022448"/>
    </source>
</evidence>
<reference evidence="10" key="1">
    <citation type="journal article" date="2021" name="PeerJ">
        <title>Extensive microbial diversity within the chicken gut microbiome revealed by metagenomics and culture.</title>
        <authorList>
            <person name="Gilroy R."/>
            <person name="Ravi A."/>
            <person name="Getino M."/>
            <person name="Pursley I."/>
            <person name="Horton D.L."/>
            <person name="Alikhan N.F."/>
            <person name="Baker D."/>
            <person name="Gharbi K."/>
            <person name="Hall N."/>
            <person name="Watson M."/>
            <person name="Adriaenssens E.M."/>
            <person name="Foster-Nyarko E."/>
            <person name="Jarju S."/>
            <person name="Secka A."/>
            <person name="Antonio M."/>
            <person name="Oren A."/>
            <person name="Chaudhuri R.R."/>
            <person name="La Ragione R."/>
            <person name="Hildebrand F."/>
            <person name="Pallen M.J."/>
        </authorList>
    </citation>
    <scope>NUCLEOTIDE SEQUENCE</scope>
    <source>
        <strain evidence="10">5032</strain>
    </source>
</reference>
<name>A0A9D2HL82_9BACT</name>
<dbReference type="PROSITE" id="PS50902">
    <property type="entry name" value="FLAVODOXIN_LIKE"/>
    <property type="match status" value="1"/>
</dbReference>
<gene>
    <name evidence="10" type="ORF">H9784_04350</name>
</gene>
<dbReference type="Gene3D" id="3.40.50.360">
    <property type="match status" value="1"/>
</dbReference>
<keyword evidence="6 8" id="KW-0288">FMN</keyword>
<comment type="caution">
    <text evidence="10">The sequence shown here is derived from an EMBL/GenBank/DDBJ whole genome shotgun (WGS) entry which is preliminary data.</text>
</comment>
<dbReference type="InterPro" id="IPR050619">
    <property type="entry name" value="Flavodoxin"/>
</dbReference>
<organism evidence="10 11">
    <name type="scientific">Candidatus Desulfovibrio intestinavium</name>
    <dbReference type="NCBI Taxonomy" id="2838534"/>
    <lineage>
        <taxon>Bacteria</taxon>
        <taxon>Pseudomonadati</taxon>
        <taxon>Thermodesulfobacteriota</taxon>
        <taxon>Desulfovibrionia</taxon>
        <taxon>Desulfovibrionales</taxon>
        <taxon>Desulfovibrionaceae</taxon>
        <taxon>Desulfovibrio</taxon>
    </lineage>
</organism>
<protein>
    <recommendedName>
        <fullName evidence="3 8">Flavodoxin</fullName>
    </recommendedName>
</protein>
<evidence type="ECO:0000256" key="3">
    <source>
        <dbReference type="ARBA" id="ARBA00017869"/>
    </source>
</evidence>
<comment type="function">
    <text evidence="8">Low-potential electron donor to a number of redox enzymes.</text>
</comment>